<evidence type="ECO:0000313" key="5">
    <source>
        <dbReference type="EMBL" id="EFY06465.1"/>
    </source>
</evidence>
<dbReference type="EC" id="1.8.1.9" evidence="3"/>
<feature type="domain" description="FAD/NAD(P)-binding" evidence="4">
    <location>
        <begin position="8"/>
        <end position="301"/>
    </location>
</feature>
<proteinExistence type="inferred from homology"/>
<dbReference type="STRING" id="762983.HMPREF9444_01788"/>
<dbReference type="InterPro" id="IPR036188">
    <property type="entry name" value="FAD/NAD-bd_sf"/>
</dbReference>
<keyword evidence="1 3" id="KW-0285">Flavoprotein</keyword>
<evidence type="ECO:0000313" key="6">
    <source>
        <dbReference type="Proteomes" id="UP000018458"/>
    </source>
</evidence>
<dbReference type="GO" id="GO:0004791">
    <property type="term" value="F:thioredoxin-disulfide reductase (NADPH) activity"/>
    <property type="evidence" value="ECO:0007669"/>
    <property type="project" value="UniProtKB-UniRule"/>
</dbReference>
<name>E8LM15_SUCHY</name>
<evidence type="ECO:0000256" key="2">
    <source>
        <dbReference type="ARBA" id="ARBA00023002"/>
    </source>
</evidence>
<keyword evidence="6" id="KW-1185">Reference proteome</keyword>
<keyword evidence="3" id="KW-0274">FAD</keyword>
<comment type="similarity">
    <text evidence="3">Belongs to the class-II pyridine nucleotide-disulfide oxidoreductase family.</text>
</comment>
<comment type="catalytic activity">
    <reaction evidence="3">
        <text>[thioredoxin]-dithiol + NADP(+) = [thioredoxin]-disulfide + NADPH + H(+)</text>
        <dbReference type="Rhea" id="RHEA:20345"/>
        <dbReference type="Rhea" id="RHEA-COMP:10698"/>
        <dbReference type="Rhea" id="RHEA-COMP:10700"/>
        <dbReference type="ChEBI" id="CHEBI:15378"/>
        <dbReference type="ChEBI" id="CHEBI:29950"/>
        <dbReference type="ChEBI" id="CHEBI:50058"/>
        <dbReference type="ChEBI" id="CHEBI:57783"/>
        <dbReference type="ChEBI" id="CHEBI:58349"/>
        <dbReference type="EC" id="1.8.1.9"/>
    </reaction>
</comment>
<dbReference type="Pfam" id="PF07992">
    <property type="entry name" value="Pyr_redox_2"/>
    <property type="match status" value="1"/>
</dbReference>
<dbReference type="HOGENOM" id="CLU_031864_5_1_6"/>
<dbReference type="InterPro" id="IPR050097">
    <property type="entry name" value="Ferredoxin-NADP_redctase_2"/>
</dbReference>
<organism evidence="5 6">
    <name type="scientific">Succinatimonas hippei (strain DSM 22608 / JCM 16073 / KCTC 15190 / YIT 12066)</name>
    <dbReference type="NCBI Taxonomy" id="762983"/>
    <lineage>
        <taxon>Bacteria</taxon>
        <taxon>Pseudomonadati</taxon>
        <taxon>Pseudomonadota</taxon>
        <taxon>Gammaproteobacteria</taxon>
        <taxon>Aeromonadales</taxon>
        <taxon>Succinivibrionaceae</taxon>
        <taxon>Succinatimonas</taxon>
    </lineage>
</organism>
<comment type="subunit">
    <text evidence="3">Homodimer.</text>
</comment>
<dbReference type="eggNOG" id="COG0492">
    <property type="taxonomic scope" value="Bacteria"/>
</dbReference>
<accession>E8LM15</accession>
<dbReference type="AlphaFoldDB" id="E8LM15"/>
<evidence type="ECO:0000256" key="1">
    <source>
        <dbReference type="ARBA" id="ARBA00022630"/>
    </source>
</evidence>
<dbReference type="RefSeq" id="WP_009143953.1">
    <property type="nucleotide sequence ID" value="NZ_GL831047.1"/>
</dbReference>
<dbReference type="OrthoDB" id="9806179at2"/>
<sequence length="315" mass="33257">MEQSEILNVVIIGSGPAGYTAGIYAARAGLKPVLIAGSEVGGQLISTPEIGNWPGEKDNPSGFDLMQKLQDHAKSLGTEIIFDTVIKAALKDKVKTLTLSSGKELKALTVIVATGAKARFLDIESEQKYKGHGVSACATCDGFFFRKKDVAVIGGGSAAFVEAIFLASLCNKVYLVHRRRGFRSENVLIDKFKALVEAGKAEFVLDAVVDEIKGDGNAVNALAVKFKDGSKRDLPVQGVFVAIGHAPATEIFKDELELDKDGYIVLHKENGAAATSCPGVFAAGDCADKVYRQAITSAGSGCQAALDAEKYLLDA</sequence>
<reference evidence="5 6" key="1">
    <citation type="submission" date="2011-01" db="EMBL/GenBank/DDBJ databases">
        <authorList>
            <person name="Weinstock G."/>
            <person name="Sodergren E."/>
            <person name="Clifton S."/>
            <person name="Fulton L."/>
            <person name="Fulton B."/>
            <person name="Courtney L."/>
            <person name="Fronick C."/>
            <person name="Harrison M."/>
            <person name="Strong C."/>
            <person name="Farmer C."/>
            <person name="Delahaunty K."/>
            <person name="Markovic C."/>
            <person name="Hall O."/>
            <person name="Minx P."/>
            <person name="Tomlinson C."/>
            <person name="Mitreva M."/>
            <person name="Hou S."/>
            <person name="Chen J."/>
            <person name="Wollam A."/>
            <person name="Pepin K.H."/>
            <person name="Johnson M."/>
            <person name="Bhonagiri V."/>
            <person name="Zhang X."/>
            <person name="Suruliraj S."/>
            <person name="Warren W."/>
            <person name="Chinwalla A."/>
            <person name="Mardis E.R."/>
            <person name="Wilson R.K."/>
        </authorList>
    </citation>
    <scope>NUCLEOTIDE SEQUENCE [LARGE SCALE GENOMIC DNA]</scope>
    <source>
        <strain evidence="6">DSM 22608 / JCM 16073 / KCTC 15190 / YIT 12066</strain>
    </source>
</reference>
<dbReference type="GO" id="GO:0019430">
    <property type="term" value="P:removal of superoxide radicals"/>
    <property type="evidence" value="ECO:0007669"/>
    <property type="project" value="UniProtKB-UniRule"/>
</dbReference>
<dbReference type="PANTHER" id="PTHR48105">
    <property type="entry name" value="THIOREDOXIN REDUCTASE 1-RELATED-RELATED"/>
    <property type="match status" value="1"/>
</dbReference>
<dbReference type="PRINTS" id="PR00368">
    <property type="entry name" value="FADPNR"/>
</dbReference>
<dbReference type="GO" id="GO:0005737">
    <property type="term" value="C:cytoplasm"/>
    <property type="evidence" value="ECO:0007669"/>
    <property type="project" value="InterPro"/>
</dbReference>
<dbReference type="InterPro" id="IPR005982">
    <property type="entry name" value="Thioredox_Rdtase"/>
</dbReference>
<protein>
    <recommendedName>
        <fullName evidence="3">Thioredoxin reductase</fullName>
        <ecNumber evidence="3">1.8.1.9</ecNumber>
    </recommendedName>
</protein>
<comment type="caution">
    <text evidence="5">The sequence shown here is derived from an EMBL/GenBank/DDBJ whole genome shotgun (WGS) entry which is preliminary data.</text>
</comment>
<evidence type="ECO:0000259" key="4">
    <source>
        <dbReference type="Pfam" id="PF07992"/>
    </source>
</evidence>
<comment type="cofactor">
    <cofactor evidence="3">
        <name>FAD</name>
        <dbReference type="ChEBI" id="CHEBI:57692"/>
    </cofactor>
</comment>
<dbReference type="SUPFAM" id="SSF51905">
    <property type="entry name" value="FAD/NAD(P)-binding domain"/>
    <property type="match status" value="1"/>
</dbReference>
<dbReference type="Proteomes" id="UP000018458">
    <property type="component" value="Unassembled WGS sequence"/>
</dbReference>
<evidence type="ECO:0000256" key="3">
    <source>
        <dbReference type="RuleBase" id="RU003880"/>
    </source>
</evidence>
<dbReference type="EMBL" id="AEVO01000118">
    <property type="protein sequence ID" value="EFY06465.1"/>
    <property type="molecule type" value="Genomic_DNA"/>
</dbReference>
<gene>
    <name evidence="5" type="primary">trxB</name>
    <name evidence="5" type="ORF">HMPREF9444_01788</name>
</gene>
<keyword evidence="3" id="KW-0676">Redox-active center</keyword>
<dbReference type="NCBIfam" id="TIGR01292">
    <property type="entry name" value="TRX_reduct"/>
    <property type="match status" value="1"/>
</dbReference>
<dbReference type="InterPro" id="IPR023753">
    <property type="entry name" value="FAD/NAD-binding_dom"/>
</dbReference>
<dbReference type="PRINTS" id="PR00469">
    <property type="entry name" value="PNDRDTASEII"/>
</dbReference>
<dbReference type="Gene3D" id="3.50.50.60">
    <property type="entry name" value="FAD/NAD(P)-binding domain"/>
    <property type="match status" value="2"/>
</dbReference>
<keyword evidence="2 3" id="KW-0560">Oxidoreductase</keyword>